<evidence type="ECO:0000313" key="2">
    <source>
        <dbReference type="Proteomes" id="UP000324222"/>
    </source>
</evidence>
<proteinExistence type="predicted"/>
<comment type="caution">
    <text evidence="1">The sequence shown here is derived from an EMBL/GenBank/DDBJ whole genome shotgun (WGS) entry which is preliminary data.</text>
</comment>
<dbReference type="EMBL" id="VSRR010061953">
    <property type="protein sequence ID" value="MPC83241.1"/>
    <property type="molecule type" value="Genomic_DNA"/>
</dbReference>
<evidence type="ECO:0000313" key="1">
    <source>
        <dbReference type="EMBL" id="MPC83241.1"/>
    </source>
</evidence>
<dbReference type="AlphaFoldDB" id="A0A5B7ICP3"/>
<organism evidence="1 2">
    <name type="scientific">Portunus trituberculatus</name>
    <name type="common">Swimming crab</name>
    <name type="synonym">Neptunus trituberculatus</name>
    <dbReference type="NCBI Taxonomy" id="210409"/>
    <lineage>
        <taxon>Eukaryota</taxon>
        <taxon>Metazoa</taxon>
        <taxon>Ecdysozoa</taxon>
        <taxon>Arthropoda</taxon>
        <taxon>Crustacea</taxon>
        <taxon>Multicrustacea</taxon>
        <taxon>Malacostraca</taxon>
        <taxon>Eumalacostraca</taxon>
        <taxon>Eucarida</taxon>
        <taxon>Decapoda</taxon>
        <taxon>Pleocyemata</taxon>
        <taxon>Brachyura</taxon>
        <taxon>Eubrachyura</taxon>
        <taxon>Portunoidea</taxon>
        <taxon>Portunidae</taxon>
        <taxon>Portuninae</taxon>
        <taxon>Portunus</taxon>
    </lineage>
</organism>
<dbReference type="Proteomes" id="UP000324222">
    <property type="component" value="Unassembled WGS sequence"/>
</dbReference>
<sequence length="62" mass="6833">MECCRVGGREGRGVECGGDAGEEGSRLRVAITMKAPIQLIKRRTIAAHYERFKTIQGGEQRV</sequence>
<accession>A0A5B7ICP3</accession>
<reference evidence="1 2" key="1">
    <citation type="submission" date="2019-05" db="EMBL/GenBank/DDBJ databases">
        <title>Another draft genome of Portunus trituberculatus and its Hox gene families provides insights of decapod evolution.</title>
        <authorList>
            <person name="Jeong J.-H."/>
            <person name="Song I."/>
            <person name="Kim S."/>
            <person name="Choi T."/>
            <person name="Kim D."/>
            <person name="Ryu S."/>
            <person name="Kim W."/>
        </authorList>
    </citation>
    <scope>NUCLEOTIDE SEQUENCE [LARGE SCALE GENOMIC DNA]</scope>
    <source>
        <tissue evidence="1">Muscle</tissue>
    </source>
</reference>
<name>A0A5B7ICP3_PORTR</name>
<keyword evidence="2" id="KW-1185">Reference proteome</keyword>
<protein>
    <submittedName>
        <fullName evidence="1">Uncharacterized protein</fullName>
    </submittedName>
</protein>
<gene>
    <name evidence="1" type="ORF">E2C01_077945</name>
</gene>